<dbReference type="Proteomes" id="UP000237682">
    <property type="component" value="Unassembled WGS sequence"/>
</dbReference>
<dbReference type="PROSITE" id="PS50042">
    <property type="entry name" value="CNMP_BINDING_3"/>
    <property type="match status" value="1"/>
</dbReference>
<feature type="domain" description="Cyclic nucleotide-binding" evidence="1">
    <location>
        <begin position="15"/>
        <end position="130"/>
    </location>
</feature>
<dbReference type="PANTHER" id="PTHR10217">
    <property type="entry name" value="VOLTAGE AND LIGAND GATED POTASSIUM CHANNEL"/>
    <property type="match status" value="1"/>
</dbReference>
<dbReference type="InterPro" id="IPR018490">
    <property type="entry name" value="cNMP-bd_dom_sf"/>
</dbReference>
<dbReference type="EMBL" id="PUEJ01000009">
    <property type="protein sequence ID" value="PRH85167.1"/>
    <property type="molecule type" value="Genomic_DNA"/>
</dbReference>
<name>A0A2S9Q744_9HYPH</name>
<dbReference type="PANTHER" id="PTHR10217:SF435">
    <property type="entry name" value="POTASSIUM VOLTAGE-GATED CHANNEL PROTEIN EAG"/>
    <property type="match status" value="1"/>
</dbReference>
<gene>
    <name evidence="2" type="ORF">C5L14_22150</name>
</gene>
<proteinExistence type="predicted"/>
<dbReference type="SUPFAM" id="SSF51206">
    <property type="entry name" value="cAMP-binding domain-like"/>
    <property type="match status" value="1"/>
</dbReference>
<comment type="caution">
    <text evidence="2">The sequence shown here is derived from an EMBL/GenBank/DDBJ whole genome shotgun (WGS) entry which is preliminary data.</text>
</comment>
<protein>
    <submittedName>
        <fullName evidence="2">Cyclic nucleotide-binding protein</fullName>
    </submittedName>
</protein>
<dbReference type="InterPro" id="IPR000595">
    <property type="entry name" value="cNMP-bd_dom"/>
</dbReference>
<dbReference type="OrthoDB" id="9807547at2"/>
<sequence>MALEDDMALLERVALFRAMDRDALRLLAFSSETRRLRAGDTLFRKDDISEYGFVVASGAITLIDDDVATAIVGPGTLIGEMALLSETRRPTTAIAREASVVLRVSRQMFRRTLEEYPATAARIADELRRRVQEMSADLAGVKERLRRIGADPDRREG</sequence>
<dbReference type="InterPro" id="IPR014710">
    <property type="entry name" value="RmlC-like_jellyroll"/>
</dbReference>
<dbReference type="AlphaFoldDB" id="A0A2S9Q744"/>
<organism evidence="2 3">
    <name type="scientific">Labrys okinawensis</name>
    <dbReference type="NCBI Taxonomy" id="346911"/>
    <lineage>
        <taxon>Bacteria</taxon>
        <taxon>Pseudomonadati</taxon>
        <taxon>Pseudomonadota</taxon>
        <taxon>Alphaproteobacteria</taxon>
        <taxon>Hyphomicrobiales</taxon>
        <taxon>Xanthobacteraceae</taxon>
        <taxon>Labrys</taxon>
    </lineage>
</organism>
<dbReference type="GO" id="GO:0005886">
    <property type="term" value="C:plasma membrane"/>
    <property type="evidence" value="ECO:0007669"/>
    <property type="project" value="TreeGrafter"/>
</dbReference>
<evidence type="ECO:0000313" key="3">
    <source>
        <dbReference type="Proteomes" id="UP000237682"/>
    </source>
</evidence>
<dbReference type="Pfam" id="PF00027">
    <property type="entry name" value="cNMP_binding"/>
    <property type="match status" value="1"/>
</dbReference>
<dbReference type="InterPro" id="IPR050818">
    <property type="entry name" value="KCNH_animal-type"/>
</dbReference>
<evidence type="ECO:0000259" key="1">
    <source>
        <dbReference type="PROSITE" id="PS50042"/>
    </source>
</evidence>
<accession>A0A2S9Q744</accession>
<keyword evidence="3" id="KW-1185">Reference proteome</keyword>
<dbReference type="GO" id="GO:0005249">
    <property type="term" value="F:voltage-gated potassium channel activity"/>
    <property type="evidence" value="ECO:0007669"/>
    <property type="project" value="TreeGrafter"/>
</dbReference>
<dbReference type="GO" id="GO:0042391">
    <property type="term" value="P:regulation of membrane potential"/>
    <property type="evidence" value="ECO:0007669"/>
    <property type="project" value="TreeGrafter"/>
</dbReference>
<dbReference type="CDD" id="cd00038">
    <property type="entry name" value="CAP_ED"/>
    <property type="match status" value="1"/>
</dbReference>
<reference evidence="2 3" key="1">
    <citation type="submission" date="2018-02" db="EMBL/GenBank/DDBJ databases">
        <title>Whole genome sequencing of endophytic bacterium.</title>
        <authorList>
            <person name="Eedara R."/>
            <person name="Podile A.R."/>
        </authorList>
    </citation>
    <scope>NUCLEOTIDE SEQUENCE [LARGE SCALE GENOMIC DNA]</scope>
    <source>
        <strain evidence="2 3">RP1T</strain>
    </source>
</reference>
<dbReference type="Gene3D" id="2.60.120.10">
    <property type="entry name" value="Jelly Rolls"/>
    <property type="match status" value="1"/>
</dbReference>
<dbReference type="SMART" id="SM00100">
    <property type="entry name" value="cNMP"/>
    <property type="match status" value="1"/>
</dbReference>
<evidence type="ECO:0000313" key="2">
    <source>
        <dbReference type="EMBL" id="PRH85167.1"/>
    </source>
</evidence>